<evidence type="ECO:0000256" key="6">
    <source>
        <dbReference type="ARBA" id="ARBA00023136"/>
    </source>
</evidence>
<keyword evidence="4" id="KW-0812">Transmembrane</keyword>
<dbReference type="GO" id="GO:0005886">
    <property type="term" value="C:plasma membrane"/>
    <property type="evidence" value="ECO:0007669"/>
    <property type="project" value="UniProtKB-SubCell"/>
</dbReference>
<evidence type="ECO:0000256" key="2">
    <source>
        <dbReference type="ARBA" id="ARBA00006228"/>
    </source>
</evidence>
<dbReference type="EMBL" id="CP020370">
    <property type="protein sequence ID" value="AUB82704.1"/>
    <property type="molecule type" value="Genomic_DNA"/>
</dbReference>
<dbReference type="PANTHER" id="PTHR34584:SF1">
    <property type="entry name" value="NA(+)_H(+) ANTIPORTER SUBUNIT E1"/>
    <property type="match status" value="1"/>
</dbReference>
<keyword evidence="6" id="KW-0472">Membrane</keyword>
<dbReference type="GO" id="GO:0008324">
    <property type="term" value="F:monoatomic cation transmembrane transporter activity"/>
    <property type="evidence" value="ECO:0007669"/>
    <property type="project" value="InterPro"/>
</dbReference>
<dbReference type="KEGG" id="tsy:THSYN_18345"/>
<protein>
    <submittedName>
        <fullName evidence="7">Sodium:proton antiporter</fullName>
    </submittedName>
</protein>
<evidence type="ECO:0000313" key="8">
    <source>
        <dbReference type="Proteomes" id="UP000232638"/>
    </source>
</evidence>
<keyword evidence="8" id="KW-1185">Reference proteome</keyword>
<dbReference type="Proteomes" id="UP000232638">
    <property type="component" value="Chromosome"/>
</dbReference>
<dbReference type="Pfam" id="PF01899">
    <property type="entry name" value="MNHE"/>
    <property type="match status" value="1"/>
</dbReference>
<evidence type="ECO:0000313" key="7">
    <source>
        <dbReference type="EMBL" id="AUB82704.1"/>
    </source>
</evidence>
<reference evidence="7 8" key="1">
    <citation type="submission" date="2017-03" db="EMBL/GenBank/DDBJ databases">
        <title>Complete genome sequence of Candidatus 'Thiodictyon syntrophicum' sp. nov. strain Cad16T, a photolithoautotroph purple sulfur bacterium isolated from an alpine meromictic lake.</title>
        <authorList>
            <person name="Luedin S.M."/>
            <person name="Pothier J.F."/>
            <person name="Danza F."/>
            <person name="Storelli N."/>
            <person name="Wittwer M."/>
            <person name="Tonolla M."/>
        </authorList>
    </citation>
    <scope>NUCLEOTIDE SEQUENCE [LARGE SCALE GENOMIC DNA]</scope>
    <source>
        <strain evidence="7 8">Cad16T</strain>
    </source>
</reference>
<keyword evidence="3" id="KW-1003">Cell membrane</keyword>
<name>A0A2K8UAV6_9GAMM</name>
<dbReference type="InterPro" id="IPR002758">
    <property type="entry name" value="Cation_antiport_E"/>
</dbReference>
<evidence type="ECO:0000256" key="5">
    <source>
        <dbReference type="ARBA" id="ARBA00022989"/>
    </source>
</evidence>
<evidence type="ECO:0000256" key="3">
    <source>
        <dbReference type="ARBA" id="ARBA00022475"/>
    </source>
</evidence>
<organism evidence="7 8">
    <name type="scientific">Candidatus Thiodictyon syntrophicum</name>
    <dbReference type="NCBI Taxonomy" id="1166950"/>
    <lineage>
        <taxon>Bacteria</taxon>
        <taxon>Pseudomonadati</taxon>
        <taxon>Pseudomonadota</taxon>
        <taxon>Gammaproteobacteria</taxon>
        <taxon>Chromatiales</taxon>
        <taxon>Chromatiaceae</taxon>
        <taxon>Thiodictyon</taxon>
    </lineage>
</organism>
<comment type="similarity">
    <text evidence="2">Belongs to the CPA3 antiporters (TC 2.A.63) subunit E family.</text>
</comment>
<comment type="subcellular location">
    <subcellularLocation>
        <location evidence="1">Cell membrane</location>
        <topology evidence="1">Multi-pass membrane protein</topology>
    </subcellularLocation>
</comment>
<keyword evidence="5" id="KW-1133">Transmembrane helix</keyword>
<accession>A0A2K8UAV6</accession>
<gene>
    <name evidence="7" type="ORF">THSYN_18345</name>
</gene>
<evidence type="ECO:0000256" key="4">
    <source>
        <dbReference type="ARBA" id="ARBA00022692"/>
    </source>
</evidence>
<proteinExistence type="inferred from homology"/>
<dbReference type="PANTHER" id="PTHR34584">
    <property type="entry name" value="NA(+)/H(+) ANTIPORTER SUBUNIT E1"/>
    <property type="match status" value="1"/>
</dbReference>
<dbReference type="AlphaFoldDB" id="A0A2K8UAV6"/>
<sequence length="169" mass="17819">MTASALVRGTAFFGCWLLLTHFGTGADLAADLLVGLASAAAAAWVSLRLLPSAPGRVRYGALGRLLWRFLWQSIVAGIDVARRAFAPRLSLQPGYLVFPVRIPQGPGRALFGAFTSLVPGTLPVGAGLTADGRAALVYHCLDLRQPVAAGLARDQALMIEAYGEDETDD</sequence>
<dbReference type="OrthoDB" id="7852837at2"/>
<dbReference type="RefSeq" id="WP_100920418.1">
    <property type="nucleotide sequence ID" value="NZ_CP020370.1"/>
</dbReference>
<evidence type="ECO:0000256" key="1">
    <source>
        <dbReference type="ARBA" id="ARBA00004651"/>
    </source>
</evidence>